<reference evidence="3 4" key="1">
    <citation type="submission" date="2014-11" db="EMBL/GenBank/DDBJ databases">
        <authorList>
            <person name="Zhu J."/>
            <person name="Qi W."/>
            <person name="Song R."/>
        </authorList>
    </citation>
    <scope>NUCLEOTIDE SEQUENCE [LARGE SCALE GENOMIC DNA]</scope>
</reference>
<dbReference type="InParanoid" id="A0A0G4EL34"/>
<keyword evidence="4" id="KW-1185">Reference proteome</keyword>
<dbReference type="AlphaFoldDB" id="A0A0G4EL34"/>
<feature type="region of interest" description="Disordered" evidence="1">
    <location>
        <begin position="398"/>
        <end position="417"/>
    </location>
</feature>
<accession>A0A0G4EL34</accession>
<evidence type="ECO:0000313" key="3">
    <source>
        <dbReference type="EMBL" id="CEL97896.1"/>
    </source>
</evidence>
<dbReference type="Proteomes" id="UP000041254">
    <property type="component" value="Unassembled WGS sequence"/>
</dbReference>
<proteinExistence type="predicted"/>
<feature type="domain" description="USP" evidence="2">
    <location>
        <begin position="1"/>
        <end position="329"/>
    </location>
</feature>
<feature type="region of interest" description="Disordered" evidence="1">
    <location>
        <begin position="333"/>
        <end position="371"/>
    </location>
</feature>
<sequence>MWSIFNLKAVRKRLTRSDGTEASPTLQKLKEAFLTIDKAPSLTPACPPLFDLTGLLVHLENALETSEYHVDVRSQQDTAETCTALLHLIDSEEAAAGVASNQRFDALIGSSFVSQLMCSHCCDDTGREESQRMVSLGISHAMNAFREWGLMELVEETTLKPELMEAAAGCPTCGRRRYKRLYFDLPGDVLPFAVKRNQIVYNNNGDIDRQYPSPLPIHLPMTLTLPSTIGPLTYRLSSAQLHHPEQDREGNATAEAGHYTTILRCLEDGPASGDGGGSSNSSNSGSGSSYWALTNDAAPPRIMTQQEATAFLSSQETQSRVCVAWYERDETESDGACAVPLSRGEREGGERGGNSNSGGNSKGMPHARHHYGVPYTYTDEELFPALRPYPGLPRVIYPPFPPPPNNPKKPSHKKATRPQLVRPMTTEKPKVDYMASLGKSLTKLVKAMFPPRQPNFKLPPPEVLFPPPRPYPGGPVVMVGETVLPLVVPVRAGVLPTYHVSTLSPVMVR</sequence>
<dbReference type="VEuPathDB" id="CryptoDB:Vbra_7771"/>
<name>A0A0G4EL34_VITBC</name>
<organism evidence="3 4">
    <name type="scientific">Vitrella brassicaformis (strain CCMP3155)</name>
    <dbReference type="NCBI Taxonomy" id="1169540"/>
    <lineage>
        <taxon>Eukaryota</taxon>
        <taxon>Sar</taxon>
        <taxon>Alveolata</taxon>
        <taxon>Colpodellida</taxon>
        <taxon>Vitrellaceae</taxon>
        <taxon>Vitrella</taxon>
    </lineage>
</organism>
<evidence type="ECO:0000313" key="4">
    <source>
        <dbReference type="Proteomes" id="UP000041254"/>
    </source>
</evidence>
<evidence type="ECO:0000259" key="2">
    <source>
        <dbReference type="PROSITE" id="PS50235"/>
    </source>
</evidence>
<evidence type="ECO:0000256" key="1">
    <source>
        <dbReference type="SAM" id="MobiDB-lite"/>
    </source>
</evidence>
<dbReference type="InterPro" id="IPR028889">
    <property type="entry name" value="USP"/>
</dbReference>
<protein>
    <recommendedName>
        <fullName evidence="2">USP domain-containing protein</fullName>
    </recommendedName>
</protein>
<dbReference type="Gene3D" id="3.90.70.10">
    <property type="entry name" value="Cysteine proteinases"/>
    <property type="match status" value="1"/>
</dbReference>
<dbReference type="SUPFAM" id="SSF54001">
    <property type="entry name" value="Cysteine proteinases"/>
    <property type="match status" value="1"/>
</dbReference>
<dbReference type="InterPro" id="IPR038765">
    <property type="entry name" value="Papain-like_cys_pep_sf"/>
</dbReference>
<dbReference type="PROSITE" id="PS50235">
    <property type="entry name" value="USP_3"/>
    <property type="match status" value="1"/>
</dbReference>
<gene>
    <name evidence="3" type="ORF">Vbra_7771</name>
</gene>
<feature type="compositionally biased region" description="Pro residues" evidence="1">
    <location>
        <begin position="398"/>
        <end position="407"/>
    </location>
</feature>
<feature type="region of interest" description="Disordered" evidence="1">
    <location>
        <begin position="266"/>
        <end position="293"/>
    </location>
</feature>
<feature type="compositionally biased region" description="Low complexity" evidence="1">
    <location>
        <begin position="279"/>
        <end position="289"/>
    </location>
</feature>
<dbReference type="EMBL" id="CDMY01000258">
    <property type="protein sequence ID" value="CEL97896.1"/>
    <property type="molecule type" value="Genomic_DNA"/>
</dbReference>